<dbReference type="GeneID" id="106812508"/>
<keyword evidence="3" id="KW-1185">Reference proteome</keyword>
<gene>
    <name evidence="4" type="primary">LOC106812508</name>
</gene>
<evidence type="ECO:0000313" key="3">
    <source>
        <dbReference type="Proteomes" id="UP000695022"/>
    </source>
</evidence>
<reference evidence="4" key="1">
    <citation type="submission" date="2025-08" db="UniProtKB">
        <authorList>
            <consortium name="RefSeq"/>
        </authorList>
    </citation>
    <scope>IDENTIFICATION</scope>
</reference>
<organism evidence="3 4">
    <name type="scientific">Priapulus caudatus</name>
    <name type="common">Priapulid worm</name>
    <dbReference type="NCBI Taxonomy" id="37621"/>
    <lineage>
        <taxon>Eukaryota</taxon>
        <taxon>Metazoa</taxon>
        <taxon>Ecdysozoa</taxon>
        <taxon>Scalidophora</taxon>
        <taxon>Priapulida</taxon>
        <taxon>Priapulimorpha</taxon>
        <taxon>Priapulimorphida</taxon>
        <taxon>Priapulidae</taxon>
        <taxon>Priapulus</taxon>
    </lineage>
</organism>
<feature type="compositionally biased region" description="Basic and acidic residues" evidence="1">
    <location>
        <begin position="177"/>
        <end position="196"/>
    </location>
</feature>
<dbReference type="InterPro" id="IPR031419">
    <property type="entry name" value="RAD51_interact"/>
</dbReference>
<evidence type="ECO:0000256" key="1">
    <source>
        <dbReference type="SAM" id="MobiDB-lite"/>
    </source>
</evidence>
<feature type="compositionally biased region" description="Polar residues" evidence="1">
    <location>
        <begin position="91"/>
        <end position="118"/>
    </location>
</feature>
<feature type="domain" description="RAD51 interacting motif" evidence="2">
    <location>
        <begin position="248"/>
        <end position="282"/>
    </location>
</feature>
<protein>
    <submittedName>
        <fullName evidence="4">Uncharacterized protein LOC106812508 isoform X1</fullName>
    </submittedName>
</protein>
<evidence type="ECO:0000313" key="4">
    <source>
        <dbReference type="RefSeq" id="XP_014671887.1"/>
    </source>
</evidence>
<dbReference type="Pfam" id="PF15696">
    <property type="entry name" value="RAD51_interact"/>
    <property type="match status" value="1"/>
</dbReference>
<feature type="compositionally biased region" description="Polar residues" evidence="1">
    <location>
        <begin position="163"/>
        <end position="173"/>
    </location>
</feature>
<sequence length="287" mass="30730">MSVKHERRSSRKMVNYAAFAAEGGSDSDDDFAPDSTPPITKRNKPAAKERLARKSVSERKSTKKSHMEAPKDRSTPGDDKFQRDLEVAIALSSNVNTVQSENTSLTTQRGESSNTSPLPSEEARSKNQAKQMQSTGILDRLQGIDKTGTSCGPVAGSTEERASSSNDVGSNENILPESDKVASKSQITKDKDRQEKQPINVSSRTSNAGSGAIRKPIWKPPAHATSANCTTGGANDKRVKHSPGGVGVRVSDISLRGVNVNSPGLLRLGLSRRAHIAPLHGTVKPRQ</sequence>
<accession>A0ABM1EI66</accession>
<name>A0ABM1EI66_PRICU</name>
<feature type="compositionally biased region" description="Polar residues" evidence="1">
    <location>
        <begin position="126"/>
        <end position="136"/>
    </location>
</feature>
<dbReference type="RefSeq" id="XP_014671887.1">
    <property type="nucleotide sequence ID" value="XM_014816401.1"/>
</dbReference>
<evidence type="ECO:0000259" key="2">
    <source>
        <dbReference type="Pfam" id="PF15696"/>
    </source>
</evidence>
<feature type="region of interest" description="Disordered" evidence="1">
    <location>
        <begin position="21"/>
        <end position="244"/>
    </location>
</feature>
<feature type="compositionally biased region" description="Polar residues" evidence="1">
    <location>
        <begin position="197"/>
        <end position="209"/>
    </location>
</feature>
<feature type="compositionally biased region" description="Basic and acidic residues" evidence="1">
    <location>
        <begin position="46"/>
        <end position="86"/>
    </location>
</feature>
<proteinExistence type="predicted"/>
<dbReference type="Proteomes" id="UP000695022">
    <property type="component" value="Unplaced"/>
</dbReference>